<organism evidence="1 2">
    <name type="scientific">Runella slithyformis (strain ATCC 29530 / DSM 19594 / LMG 11500 / NCIMB 11436 / LSU 4)</name>
    <dbReference type="NCBI Taxonomy" id="761193"/>
    <lineage>
        <taxon>Bacteria</taxon>
        <taxon>Pseudomonadati</taxon>
        <taxon>Bacteroidota</taxon>
        <taxon>Cytophagia</taxon>
        <taxon>Cytophagales</taxon>
        <taxon>Spirosomataceae</taxon>
        <taxon>Runella</taxon>
    </lineage>
</organism>
<evidence type="ECO:0008006" key="3">
    <source>
        <dbReference type="Google" id="ProtNLM"/>
    </source>
</evidence>
<dbReference type="AlphaFoldDB" id="A0A7U3ZKF8"/>
<dbReference type="Proteomes" id="UP000000493">
    <property type="component" value="Chromosome"/>
</dbReference>
<dbReference type="RefSeq" id="WP_013928113.1">
    <property type="nucleotide sequence ID" value="NC_015703.1"/>
</dbReference>
<reference evidence="1 2" key="2">
    <citation type="journal article" date="2012" name="Stand. Genomic Sci.">
        <title>Complete genome sequence of the aquatic bacterium Runella slithyformis type strain (LSU 4(T)).</title>
        <authorList>
            <person name="Copeland A."/>
            <person name="Zhang X."/>
            <person name="Misra M."/>
            <person name="Lapidus A."/>
            <person name="Nolan M."/>
            <person name="Lucas S."/>
            <person name="Deshpande S."/>
            <person name="Cheng J.F."/>
            <person name="Tapia R."/>
            <person name="Goodwin L.A."/>
            <person name="Pitluck S."/>
            <person name="Liolios K."/>
            <person name="Pagani I."/>
            <person name="Ivanova N."/>
            <person name="Mikhailova N."/>
            <person name="Pati A."/>
            <person name="Chen A."/>
            <person name="Palaniappan K."/>
            <person name="Land M."/>
            <person name="Hauser L."/>
            <person name="Pan C."/>
            <person name="Jeffries C.D."/>
            <person name="Detter J.C."/>
            <person name="Brambilla E.M."/>
            <person name="Rohde M."/>
            <person name="Djao O.D."/>
            <person name="Goker M."/>
            <person name="Sikorski J."/>
            <person name="Tindall B.J."/>
            <person name="Woyke T."/>
            <person name="Bristow J."/>
            <person name="Eisen J.A."/>
            <person name="Markowitz V."/>
            <person name="Hugenholtz P."/>
            <person name="Kyrpides N.C."/>
            <person name="Klenk H.P."/>
            <person name="Mavromatis K."/>
        </authorList>
    </citation>
    <scope>NUCLEOTIDE SEQUENCE [LARGE SCALE GENOMIC DNA]</scope>
    <source>
        <strain evidence="2">ATCC 29530 / DSM 19594 / LMG 11500 / NCIMB 11436 / LSU 4</strain>
    </source>
</reference>
<gene>
    <name evidence="1" type="ordered locus">Runsl_2392</name>
</gene>
<proteinExistence type="predicted"/>
<protein>
    <recommendedName>
        <fullName evidence="3">Xylose isomerase</fullName>
    </recommendedName>
</protein>
<dbReference type="KEGG" id="rsi:Runsl_2392"/>
<name>A0A7U3ZKF8_RUNSL</name>
<reference evidence="2" key="1">
    <citation type="submission" date="2011-06" db="EMBL/GenBank/DDBJ databases">
        <title>The complete genome of chromosome of Runella slithyformis DSM 19594.</title>
        <authorList>
            <consortium name="US DOE Joint Genome Institute (JGI-PGF)"/>
            <person name="Lucas S."/>
            <person name="Han J."/>
            <person name="Lapidus A."/>
            <person name="Bruce D."/>
            <person name="Goodwin L."/>
            <person name="Pitluck S."/>
            <person name="Peters L."/>
            <person name="Kyrpides N."/>
            <person name="Mavromatis K."/>
            <person name="Ivanova N."/>
            <person name="Ovchinnikova G."/>
            <person name="Zhang X."/>
            <person name="Misra M."/>
            <person name="Detter J.C."/>
            <person name="Tapia R."/>
            <person name="Han C."/>
            <person name="Land M."/>
            <person name="Hauser L."/>
            <person name="Markowitz V."/>
            <person name="Cheng J.-F."/>
            <person name="Hugenholtz P."/>
            <person name="Woyke T."/>
            <person name="Wu D."/>
            <person name="Tindall B."/>
            <person name="Faehrich R."/>
            <person name="Brambilla E."/>
            <person name="Klenk H.-P."/>
            <person name="Eisen J.A."/>
        </authorList>
    </citation>
    <scope>NUCLEOTIDE SEQUENCE [LARGE SCALE GENOMIC DNA]</scope>
    <source>
        <strain evidence="2">ATCC 29530 / DSM 19594 / LMG 11500 / NCIMB 11436 / LSU 4</strain>
    </source>
</reference>
<dbReference type="InterPro" id="IPR036237">
    <property type="entry name" value="Xyl_isomerase-like_sf"/>
</dbReference>
<sequence>MQTPHGHLTYCSNIHPGERWDEHFRTLQENLPYIKSQLSPNAPFALGLRLANDASIELSHPERLAVFKNWLNANDIYVFTMNGFPYGGFHATRVKDDVHTPDWTTVDRTEYTKRLFHILAQLLPEGMEGGVSTSPLSYRYWWQSEEETQQAIKIATENILQVADTLIELRRTTGKTMHLDIEPEPDGILENGREFIDWYADYFLPKGIAYLQETHDFTPEDAKEALLTHIQLCYDVCHFAVSYEEPQIIVDQLNELGIRVGKIQISSAIKIDLRENKEEKLKAIQSFDEPVYLHQVVAKNTDGTFQKYRDLPEATAGDTHLHNEWRIHFHVPLFIESYGLLDSTQGDIVNTLHVQKATPFTKHLEVETYTWGVLPADMQKPIGESIVRELDWVRGQLE</sequence>
<accession>A0A7U3ZKF8</accession>
<evidence type="ECO:0000313" key="2">
    <source>
        <dbReference type="Proteomes" id="UP000000493"/>
    </source>
</evidence>
<dbReference type="Gene3D" id="3.20.20.150">
    <property type="entry name" value="Divalent-metal-dependent TIM barrel enzymes"/>
    <property type="match status" value="1"/>
</dbReference>
<dbReference type="EMBL" id="CP002859">
    <property type="protein sequence ID" value="AEI48802.1"/>
    <property type="molecule type" value="Genomic_DNA"/>
</dbReference>
<dbReference type="NCBIfam" id="NF035939">
    <property type="entry name" value="TIM_EboE"/>
    <property type="match status" value="1"/>
</dbReference>
<keyword evidence="2" id="KW-1185">Reference proteome</keyword>
<dbReference type="SUPFAM" id="SSF51658">
    <property type="entry name" value="Xylose isomerase-like"/>
    <property type="match status" value="1"/>
</dbReference>
<evidence type="ECO:0000313" key="1">
    <source>
        <dbReference type="EMBL" id="AEI48802.1"/>
    </source>
</evidence>